<dbReference type="RefSeq" id="WP_188979884.1">
    <property type="nucleotide sequence ID" value="NZ_BMPD01000007.1"/>
</dbReference>
<protein>
    <submittedName>
        <fullName evidence="1">Uncharacterized protein</fullName>
    </submittedName>
</protein>
<dbReference type="EMBL" id="BMPD01000007">
    <property type="protein sequence ID" value="GGK79492.1"/>
    <property type="molecule type" value="Genomic_DNA"/>
</dbReference>
<evidence type="ECO:0000313" key="2">
    <source>
        <dbReference type="Proteomes" id="UP000614221"/>
    </source>
</evidence>
<accession>A0A830F668</accession>
<dbReference type="OrthoDB" id="103677at2157"/>
<reference evidence="1" key="1">
    <citation type="journal article" date="2014" name="Int. J. Syst. Evol. Microbiol.">
        <title>Complete genome sequence of Corynebacterium casei LMG S-19264T (=DSM 44701T), isolated from a smear-ripened cheese.</title>
        <authorList>
            <consortium name="US DOE Joint Genome Institute (JGI-PGF)"/>
            <person name="Walter F."/>
            <person name="Albersmeier A."/>
            <person name="Kalinowski J."/>
            <person name="Ruckert C."/>
        </authorList>
    </citation>
    <scope>NUCLEOTIDE SEQUENCE</scope>
    <source>
        <strain evidence="1">JCM 19018</strain>
    </source>
</reference>
<dbReference type="AlphaFoldDB" id="A0A830F668"/>
<comment type="caution">
    <text evidence="1">The sequence shown here is derived from an EMBL/GenBank/DDBJ whole genome shotgun (WGS) entry which is preliminary data.</text>
</comment>
<organism evidence="1 2">
    <name type="scientific">Haloarcula sebkhae</name>
    <dbReference type="NCBI Taxonomy" id="932660"/>
    <lineage>
        <taxon>Archaea</taxon>
        <taxon>Methanobacteriati</taxon>
        <taxon>Methanobacteriota</taxon>
        <taxon>Stenosarchaea group</taxon>
        <taxon>Halobacteria</taxon>
        <taxon>Halobacteriales</taxon>
        <taxon>Haloarculaceae</taxon>
        <taxon>Haloarcula</taxon>
    </lineage>
</organism>
<gene>
    <name evidence="1" type="ORF">GCM10009067_34750</name>
</gene>
<evidence type="ECO:0000313" key="1">
    <source>
        <dbReference type="EMBL" id="GGK79492.1"/>
    </source>
</evidence>
<sequence>MSYEAIGQQVADQANWTAFANEEVRPVAEPARTLIQLRNRLTPPEPAETTLSDAVDEEPRIRPFFLGGLTKEGDIPDGSLAELTKRYLGVVLNDPNRWVNAEREGLTGDDYVAVTTTETELSSFVQTVDEQLTAILQQLDEAPPVVDNRVETVLDEPESVADVIQRLLSGVLQLTANTCPFTFFAHTTQAVTARYLTKAYPPLQGEIHDVAGSLGLQKRFVPKLADDEQDAAYTIWGRTEDDVLDRLSRLNQAVWTTFSDETTRSTLSPFFAKVPNPQEDFTRQVEAELTAENWTYPDYLPECAHPDRVPTRSASSTNDSRYRQDIDLTKAFIVEDGTITAQEVITAVNTSSVVHRRQEFDEPVSLLRYLDEVMPGVFLGAYTFETVGHQARNTPTTGVRVYHA</sequence>
<reference evidence="1" key="2">
    <citation type="submission" date="2020-09" db="EMBL/GenBank/DDBJ databases">
        <authorList>
            <person name="Sun Q."/>
            <person name="Ohkuma M."/>
        </authorList>
    </citation>
    <scope>NUCLEOTIDE SEQUENCE</scope>
    <source>
        <strain evidence="1">JCM 19018</strain>
    </source>
</reference>
<dbReference type="Proteomes" id="UP000614221">
    <property type="component" value="Unassembled WGS sequence"/>
</dbReference>
<name>A0A830F668_9EURY</name>
<proteinExistence type="predicted"/>